<dbReference type="InterPro" id="IPR008912">
    <property type="entry name" value="Uncharacterised_CoxE"/>
</dbReference>
<gene>
    <name evidence="2" type="ORF">UFOPK4345_00823</name>
</gene>
<feature type="region of interest" description="Disordered" evidence="1">
    <location>
        <begin position="94"/>
        <end position="116"/>
    </location>
</feature>
<dbReference type="AlphaFoldDB" id="A0A6J7UHX3"/>
<sequence length="377" mass="42426">MTVGTEFVDILIEFGDELRDAGIAVGTGDAMTYVEAVSLLNPADLGDVYWAGRGTLVSRRDLIPTYDRVFKSFFLDVETQGDSELKTMMRATTSTAATLEVPSPDPGEGEESNEEEAQLGYMASGAQVWRNKAFAACTDQELATIRRIVSDIKLTPPRRRTRRTITAKNGPRLDPRRMARETMRSHGDPTRLFRQKRRLRIRPLVFILDVSGSMSDYSRNLLQFAYSARRAADKVEVFCFGTRLTRITRSLDRRKPDDALNLAATAVFDWDGGTRIGQSLDQFIKRWGRRGLSRGSIVVICSDGLDRGDPALLESAMEKLSRLSHRIVWMNPHKGDVKNFRPNSLGMMVADPFIDEIFSGHNLASLEQFAEKLRELR</sequence>
<dbReference type="InterPro" id="IPR011195">
    <property type="entry name" value="UCP010256"/>
</dbReference>
<dbReference type="SUPFAM" id="SSF53300">
    <property type="entry name" value="vWA-like"/>
    <property type="match status" value="1"/>
</dbReference>
<proteinExistence type="predicted"/>
<dbReference type="Gene3D" id="3.40.50.410">
    <property type="entry name" value="von Willebrand factor, type A domain"/>
    <property type="match status" value="1"/>
</dbReference>
<dbReference type="EMBL" id="CAFBQV010000121">
    <property type="protein sequence ID" value="CAB5065515.1"/>
    <property type="molecule type" value="Genomic_DNA"/>
</dbReference>
<feature type="compositionally biased region" description="Acidic residues" evidence="1">
    <location>
        <begin position="107"/>
        <end position="116"/>
    </location>
</feature>
<dbReference type="PANTHER" id="PTHR39338:SF6">
    <property type="entry name" value="BLL5662 PROTEIN"/>
    <property type="match status" value="1"/>
</dbReference>
<reference evidence="2" key="1">
    <citation type="submission" date="2020-05" db="EMBL/GenBank/DDBJ databases">
        <authorList>
            <person name="Chiriac C."/>
            <person name="Salcher M."/>
            <person name="Ghai R."/>
            <person name="Kavagutti S V."/>
        </authorList>
    </citation>
    <scope>NUCLEOTIDE SEQUENCE</scope>
</reference>
<dbReference type="CDD" id="cd00198">
    <property type="entry name" value="vWFA"/>
    <property type="match status" value="1"/>
</dbReference>
<accession>A0A6J7UHX3</accession>
<dbReference type="InterPro" id="IPR036465">
    <property type="entry name" value="vWFA_dom_sf"/>
</dbReference>
<organism evidence="2">
    <name type="scientific">freshwater metagenome</name>
    <dbReference type="NCBI Taxonomy" id="449393"/>
    <lineage>
        <taxon>unclassified sequences</taxon>
        <taxon>metagenomes</taxon>
        <taxon>ecological metagenomes</taxon>
    </lineage>
</organism>
<dbReference type="PIRSF" id="PIRSF010256">
    <property type="entry name" value="CoxE_vWa"/>
    <property type="match status" value="1"/>
</dbReference>
<evidence type="ECO:0000256" key="1">
    <source>
        <dbReference type="SAM" id="MobiDB-lite"/>
    </source>
</evidence>
<protein>
    <submittedName>
        <fullName evidence="2">Unannotated protein</fullName>
    </submittedName>
</protein>
<dbReference type="Pfam" id="PF05762">
    <property type="entry name" value="VWA_CoxE"/>
    <property type="match status" value="1"/>
</dbReference>
<name>A0A6J7UHX3_9ZZZZ</name>
<evidence type="ECO:0000313" key="2">
    <source>
        <dbReference type="EMBL" id="CAB5065515.1"/>
    </source>
</evidence>
<dbReference type="PANTHER" id="PTHR39338">
    <property type="entry name" value="BLL5662 PROTEIN-RELATED"/>
    <property type="match status" value="1"/>
</dbReference>